<name>A0A0D9XF27_9ORYZ</name>
<feature type="compositionally biased region" description="Polar residues" evidence="1">
    <location>
        <begin position="48"/>
        <end position="70"/>
    </location>
</feature>
<organism evidence="2 3">
    <name type="scientific">Leersia perrieri</name>
    <dbReference type="NCBI Taxonomy" id="77586"/>
    <lineage>
        <taxon>Eukaryota</taxon>
        <taxon>Viridiplantae</taxon>
        <taxon>Streptophyta</taxon>
        <taxon>Embryophyta</taxon>
        <taxon>Tracheophyta</taxon>
        <taxon>Spermatophyta</taxon>
        <taxon>Magnoliopsida</taxon>
        <taxon>Liliopsida</taxon>
        <taxon>Poales</taxon>
        <taxon>Poaceae</taxon>
        <taxon>BOP clade</taxon>
        <taxon>Oryzoideae</taxon>
        <taxon>Oryzeae</taxon>
        <taxon>Oryzinae</taxon>
        <taxon>Leersia</taxon>
    </lineage>
</organism>
<protein>
    <submittedName>
        <fullName evidence="2">Uncharacterized protein</fullName>
    </submittedName>
</protein>
<dbReference type="HOGENOM" id="CLU_2389413_0_0_1"/>
<sequence length="94" mass="10301">MENPHGGGIIEDFAGTASPASSVNHPTIHCIIFRFQRMRQPFSIPRSMRQQGTISSASIPNPTTSSSGKTGRQYGILSRKPTLFVEDMEITSSY</sequence>
<evidence type="ECO:0000313" key="3">
    <source>
        <dbReference type="Proteomes" id="UP000032180"/>
    </source>
</evidence>
<reference evidence="2" key="3">
    <citation type="submission" date="2015-04" db="UniProtKB">
        <authorList>
            <consortium name="EnsemblPlants"/>
        </authorList>
    </citation>
    <scope>IDENTIFICATION</scope>
</reference>
<feature type="region of interest" description="Disordered" evidence="1">
    <location>
        <begin position="1"/>
        <end position="23"/>
    </location>
</feature>
<keyword evidence="3" id="KW-1185">Reference proteome</keyword>
<proteinExistence type="predicted"/>
<dbReference type="EnsemblPlants" id="LPERR09G10810.1">
    <property type="protein sequence ID" value="LPERR09G10810.1"/>
    <property type="gene ID" value="LPERR09G10810"/>
</dbReference>
<feature type="region of interest" description="Disordered" evidence="1">
    <location>
        <begin position="46"/>
        <end position="75"/>
    </location>
</feature>
<evidence type="ECO:0000313" key="2">
    <source>
        <dbReference type="EnsemblPlants" id="LPERR09G10810.1"/>
    </source>
</evidence>
<dbReference type="Proteomes" id="UP000032180">
    <property type="component" value="Chromosome 9"/>
</dbReference>
<dbReference type="AlphaFoldDB" id="A0A0D9XF27"/>
<reference evidence="3" key="2">
    <citation type="submission" date="2013-12" db="EMBL/GenBank/DDBJ databases">
        <authorList>
            <person name="Yu Y."/>
            <person name="Lee S."/>
            <person name="de Baynast K."/>
            <person name="Wissotski M."/>
            <person name="Liu L."/>
            <person name="Talag J."/>
            <person name="Goicoechea J."/>
            <person name="Angelova A."/>
            <person name="Jetty R."/>
            <person name="Kudrna D."/>
            <person name="Golser W."/>
            <person name="Rivera L."/>
            <person name="Zhang J."/>
            <person name="Wing R."/>
        </authorList>
    </citation>
    <scope>NUCLEOTIDE SEQUENCE</scope>
</reference>
<dbReference type="Gramene" id="LPERR09G10810.1">
    <property type="protein sequence ID" value="LPERR09G10810.1"/>
    <property type="gene ID" value="LPERR09G10810"/>
</dbReference>
<reference evidence="2 3" key="1">
    <citation type="submission" date="2012-08" db="EMBL/GenBank/DDBJ databases">
        <title>Oryza genome evolution.</title>
        <authorList>
            <person name="Wing R.A."/>
        </authorList>
    </citation>
    <scope>NUCLEOTIDE SEQUENCE</scope>
</reference>
<accession>A0A0D9XF27</accession>
<evidence type="ECO:0000256" key="1">
    <source>
        <dbReference type="SAM" id="MobiDB-lite"/>
    </source>
</evidence>